<accession>A0ABN2HIV3</accession>
<dbReference type="Proteomes" id="UP001499851">
    <property type="component" value="Unassembled WGS sequence"/>
</dbReference>
<keyword evidence="1" id="KW-1133">Transmembrane helix</keyword>
<evidence type="ECO:0000256" key="1">
    <source>
        <dbReference type="SAM" id="Phobius"/>
    </source>
</evidence>
<proteinExistence type="predicted"/>
<feature type="transmembrane region" description="Helical" evidence="1">
    <location>
        <begin position="97"/>
        <end position="120"/>
    </location>
</feature>
<dbReference type="EMBL" id="BAAAQF010000019">
    <property type="protein sequence ID" value="GAA1687722.1"/>
    <property type="molecule type" value="Genomic_DNA"/>
</dbReference>
<organism evidence="2 3">
    <name type="scientific">Glycomyces endophyticus</name>
    <dbReference type="NCBI Taxonomy" id="480996"/>
    <lineage>
        <taxon>Bacteria</taxon>
        <taxon>Bacillati</taxon>
        <taxon>Actinomycetota</taxon>
        <taxon>Actinomycetes</taxon>
        <taxon>Glycomycetales</taxon>
        <taxon>Glycomycetaceae</taxon>
        <taxon>Glycomyces</taxon>
    </lineage>
</organism>
<feature type="transmembrane region" description="Helical" evidence="1">
    <location>
        <begin position="47"/>
        <end position="67"/>
    </location>
</feature>
<keyword evidence="1" id="KW-0472">Membrane</keyword>
<feature type="transmembrane region" description="Helical" evidence="1">
    <location>
        <begin position="132"/>
        <end position="161"/>
    </location>
</feature>
<feature type="transmembrane region" description="Helical" evidence="1">
    <location>
        <begin position="12"/>
        <end position="35"/>
    </location>
</feature>
<protein>
    <recommendedName>
        <fullName evidence="4">DUF624 domain-containing protein</fullName>
    </recommendedName>
</protein>
<comment type="caution">
    <text evidence="2">The sequence shown here is derived from an EMBL/GenBank/DDBJ whole genome shotgun (WGS) entry which is preliminary data.</text>
</comment>
<reference evidence="2 3" key="1">
    <citation type="journal article" date="2019" name="Int. J. Syst. Evol. Microbiol.">
        <title>The Global Catalogue of Microorganisms (GCM) 10K type strain sequencing project: providing services to taxonomists for standard genome sequencing and annotation.</title>
        <authorList>
            <consortium name="The Broad Institute Genomics Platform"/>
            <consortium name="The Broad Institute Genome Sequencing Center for Infectious Disease"/>
            <person name="Wu L."/>
            <person name="Ma J."/>
        </authorList>
    </citation>
    <scope>NUCLEOTIDE SEQUENCE [LARGE SCALE GENOMIC DNA]</scope>
    <source>
        <strain evidence="2 3">JCM 16001</strain>
    </source>
</reference>
<dbReference type="RefSeq" id="WP_344489887.1">
    <property type="nucleotide sequence ID" value="NZ_BAAAQF010000019.1"/>
</dbReference>
<keyword evidence="1" id="KW-0812">Transmembrane</keyword>
<feature type="transmembrane region" description="Helical" evidence="1">
    <location>
        <begin position="197"/>
        <end position="216"/>
    </location>
</feature>
<evidence type="ECO:0000313" key="3">
    <source>
        <dbReference type="Proteomes" id="UP001499851"/>
    </source>
</evidence>
<feature type="transmembrane region" description="Helical" evidence="1">
    <location>
        <begin position="173"/>
        <end position="191"/>
    </location>
</feature>
<gene>
    <name evidence="2" type="ORF">GCM10009830_39110</name>
</gene>
<evidence type="ECO:0000313" key="2">
    <source>
        <dbReference type="EMBL" id="GAA1687722.1"/>
    </source>
</evidence>
<sequence>MTSWLAYDSRLSRVLLVVFWWFATSVQLLATALPFAAVDHLVGLSHLGIWLGALAAIPAGPGLYAALTCMRAFAADGYPGAPFATFRRAWVRGWTRLWRIWTGAAAIGLLLAYNAVLYGADDTGFTLVTTAAALLLAALVAVASAALAGADGPALAVLTAALKAAAVRPQAPVAWLALAVLAYGAAQLPVVGPNLALFTPAAAAWAILVVNAATGFDRKAVS</sequence>
<keyword evidence="3" id="KW-1185">Reference proteome</keyword>
<name>A0ABN2HIV3_9ACTN</name>
<evidence type="ECO:0008006" key="4">
    <source>
        <dbReference type="Google" id="ProtNLM"/>
    </source>
</evidence>